<comment type="caution">
    <text evidence="2">The sequence shown here is derived from an EMBL/GenBank/DDBJ whole genome shotgun (WGS) entry which is preliminary data.</text>
</comment>
<reference evidence="2 3" key="1">
    <citation type="submission" date="2018-04" db="EMBL/GenBank/DDBJ databases">
        <authorList>
            <person name="Zhang X."/>
            <person name="Yuan J."/>
            <person name="Li F."/>
            <person name="Xiang J."/>
        </authorList>
    </citation>
    <scope>NUCLEOTIDE SEQUENCE [LARGE SCALE GENOMIC DNA]</scope>
    <source>
        <tissue evidence="2">Muscle</tissue>
    </source>
</reference>
<keyword evidence="3" id="KW-1185">Reference proteome</keyword>
<sequence>MNISLMMPLPRANLALGKAAGDPGEGLGVALLGQKGVSGATVLRERHHLSLANGAALDATYRGSYDGNANLFKEQMTLTGPEVLISRVLSGAFQRPHSRVLGRSQDAAPCRRRHSANCVEAEHERESVADASEVAMSEGDDDDSGNDSSSVCSSSWPKGGGGGQGSPLSVSPSLSPDDRWWGREEGSQEWAWVEARWLGFRRLRRQIPPALEEKLQKLKARGWGRGRLRGLEERMRGLNLGLGSWRAPGHARASRDMCRSCSLTFSSDDTQQTPSAAPEARRGPRGTESCLNLEIFMESVGYCSSALSTRRPSARRPAATADRRRPPHEPPHPPSPPQRLRGEAGVEFRRSRDGTALAPSCREAALRHYRASHPDLSAPHVSSPR</sequence>
<feature type="compositionally biased region" description="Basic and acidic residues" evidence="1">
    <location>
        <begin position="340"/>
        <end position="353"/>
    </location>
</feature>
<dbReference type="Proteomes" id="UP000283509">
    <property type="component" value="Unassembled WGS sequence"/>
</dbReference>
<protein>
    <submittedName>
        <fullName evidence="2">Uncharacterized protein</fullName>
    </submittedName>
</protein>
<feature type="region of interest" description="Disordered" evidence="1">
    <location>
        <begin position="98"/>
        <end position="180"/>
    </location>
</feature>
<feature type="compositionally biased region" description="Low complexity" evidence="1">
    <location>
        <begin position="146"/>
        <end position="157"/>
    </location>
</feature>
<evidence type="ECO:0000256" key="1">
    <source>
        <dbReference type="SAM" id="MobiDB-lite"/>
    </source>
</evidence>
<feature type="compositionally biased region" description="Basic and acidic residues" evidence="1">
    <location>
        <begin position="321"/>
        <end position="331"/>
    </location>
</feature>
<gene>
    <name evidence="2" type="ORF">C7M84_004553</name>
</gene>
<reference evidence="2 3" key="2">
    <citation type="submission" date="2019-01" db="EMBL/GenBank/DDBJ databases">
        <title>The decoding of complex shrimp genome reveals the adaptation for benthos swimmer, frequently molting mechanism and breeding impact on genome.</title>
        <authorList>
            <person name="Sun Y."/>
            <person name="Gao Y."/>
            <person name="Yu Y."/>
        </authorList>
    </citation>
    <scope>NUCLEOTIDE SEQUENCE [LARGE SCALE GENOMIC DNA]</scope>
    <source>
        <tissue evidence="2">Muscle</tissue>
    </source>
</reference>
<feature type="region of interest" description="Disordered" evidence="1">
    <location>
        <begin position="265"/>
        <end position="286"/>
    </location>
</feature>
<name>A0A3R7QSS8_PENVA</name>
<proteinExistence type="predicted"/>
<feature type="compositionally biased region" description="Low complexity" evidence="1">
    <location>
        <begin position="306"/>
        <end position="320"/>
    </location>
</feature>
<feature type="compositionally biased region" description="Polar residues" evidence="1">
    <location>
        <begin position="265"/>
        <end position="275"/>
    </location>
</feature>
<dbReference type="AlphaFoldDB" id="A0A3R7QSS8"/>
<evidence type="ECO:0000313" key="3">
    <source>
        <dbReference type="Proteomes" id="UP000283509"/>
    </source>
</evidence>
<organism evidence="2 3">
    <name type="scientific">Penaeus vannamei</name>
    <name type="common">Whiteleg shrimp</name>
    <name type="synonym">Litopenaeus vannamei</name>
    <dbReference type="NCBI Taxonomy" id="6689"/>
    <lineage>
        <taxon>Eukaryota</taxon>
        <taxon>Metazoa</taxon>
        <taxon>Ecdysozoa</taxon>
        <taxon>Arthropoda</taxon>
        <taxon>Crustacea</taxon>
        <taxon>Multicrustacea</taxon>
        <taxon>Malacostraca</taxon>
        <taxon>Eumalacostraca</taxon>
        <taxon>Eucarida</taxon>
        <taxon>Decapoda</taxon>
        <taxon>Dendrobranchiata</taxon>
        <taxon>Penaeoidea</taxon>
        <taxon>Penaeidae</taxon>
        <taxon>Penaeus</taxon>
    </lineage>
</organism>
<evidence type="ECO:0000313" key="2">
    <source>
        <dbReference type="EMBL" id="ROT76845.1"/>
    </source>
</evidence>
<dbReference type="EMBL" id="QCYY01001603">
    <property type="protein sequence ID" value="ROT76845.1"/>
    <property type="molecule type" value="Genomic_DNA"/>
</dbReference>
<accession>A0A3R7QSS8</accession>
<feature type="compositionally biased region" description="Low complexity" evidence="1">
    <location>
        <begin position="166"/>
        <end position="175"/>
    </location>
</feature>
<feature type="region of interest" description="Disordered" evidence="1">
    <location>
        <begin position="306"/>
        <end position="361"/>
    </location>
</feature>